<evidence type="ECO:0000313" key="2">
    <source>
        <dbReference type="Proteomes" id="UP000249898"/>
    </source>
</evidence>
<dbReference type="InterPro" id="IPR021378">
    <property type="entry name" value="DUF3010"/>
</dbReference>
<protein>
    <recommendedName>
        <fullName evidence="3">DUF3010 domain-containing protein</fullName>
    </recommendedName>
</protein>
<accession>A0A2Z4PSC9</accession>
<dbReference type="OrthoDB" id="6214536at2"/>
<gene>
    <name evidence="1" type="ORF">A8139_10925</name>
</gene>
<evidence type="ECO:0008006" key="3">
    <source>
        <dbReference type="Google" id="ProtNLM"/>
    </source>
</evidence>
<dbReference type="EMBL" id="CP016181">
    <property type="protein sequence ID" value="AWY00456.1"/>
    <property type="molecule type" value="Genomic_DNA"/>
</dbReference>
<name>A0A2Z4PSC9_9GAMM</name>
<dbReference type="AlphaFoldDB" id="A0A2Z4PSC9"/>
<organism evidence="1 2">
    <name type="scientific">Marinomonas primoryensis</name>
    <dbReference type="NCBI Taxonomy" id="178399"/>
    <lineage>
        <taxon>Bacteria</taxon>
        <taxon>Pseudomonadati</taxon>
        <taxon>Pseudomonadota</taxon>
        <taxon>Gammaproteobacteria</taxon>
        <taxon>Oceanospirillales</taxon>
        <taxon>Oceanospirillaceae</taxon>
        <taxon>Marinomonas</taxon>
    </lineage>
</organism>
<dbReference type="RefSeq" id="WP_112138095.1">
    <property type="nucleotide sequence ID" value="NZ_CP016181.1"/>
</dbReference>
<reference evidence="1 2" key="1">
    <citation type="submission" date="2016-06" db="EMBL/GenBank/DDBJ databases">
        <title>The sequenced genome of the ice-adhering bacterium Marinomonas primoryensis, from Antarctica.</title>
        <authorList>
            <person name="Graham L."/>
            <person name="Vance T.D.R."/>
            <person name="Davies P.L."/>
        </authorList>
    </citation>
    <scope>NUCLEOTIDE SEQUENCE [LARGE SCALE GENOMIC DNA]</scope>
    <source>
        <strain evidence="1 2">AceL</strain>
    </source>
</reference>
<sequence>MITCGIEIKGSEVILCLLSKENGLFQITDCRQTRHTLSNPNDTESMRKFQFMLKKLFEDYKVKKVAIRERPTKGKFAGGSVGFKIEAAIQLINTVQVDLFSGAKTKDILQHNPMPIPFKATGLRAFQEGAFTVAYAALSEYFPEA</sequence>
<dbReference type="Proteomes" id="UP000249898">
    <property type="component" value="Chromosome"/>
</dbReference>
<dbReference type="Pfam" id="PF11215">
    <property type="entry name" value="DUF3010"/>
    <property type="match status" value="1"/>
</dbReference>
<proteinExistence type="predicted"/>
<evidence type="ECO:0000313" key="1">
    <source>
        <dbReference type="EMBL" id="AWY00456.1"/>
    </source>
</evidence>